<feature type="disulfide bond" evidence="3">
    <location>
        <begin position="189"/>
        <end position="193"/>
    </location>
</feature>
<keyword evidence="3" id="KW-1015">Disulfide bond</keyword>
<dbReference type="Pfam" id="PF07250">
    <property type="entry name" value="Glyoxal_oxid_N"/>
    <property type="match status" value="1"/>
</dbReference>
<accession>A0A3N4I4A2</accession>
<dbReference type="CDD" id="cd02851">
    <property type="entry name" value="E_set_GO_C"/>
    <property type="match status" value="1"/>
</dbReference>
<dbReference type="InterPro" id="IPR009880">
    <property type="entry name" value="Glyoxal_oxidase_N"/>
</dbReference>
<name>A0A3N4I4A2_ASCIM</name>
<dbReference type="PANTHER" id="PTHR32208">
    <property type="entry name" value="SECRETED PROTEIN-RELATED"/>
    <property type="match status" value="1"/>
</dbReference>
<evidence type="ECO:0000259" key="5">
    <source>
        <dbReference type="PROSITE" id="PS50941"/>
    </source>
</evidence>
<feature type="domain" description="Chitin-binding type-1" evidence="5">
    <location>
        <begin position="83"/>
        <end position="127"/>
    </location>
</feature>
<evidence type="ECO:0000313" key="6">
    <source>
        <dbReference type="EMBL" id="RPA80933.1"/>
    </source>
</evidence>
<dbReference type="InterPro" id="IPR011043">
    <property type="entry name" value="Gal_Oxase/kelch_b-propeller"/>
</dbReference>
<dbReference type="OrthoDB" id="2019572at2759"/>
<dbReference type="SUPFAM" id="SSF57016">
    <property type="entry name" value="Plant lectins/antimicrobial peptides"/>
    <property type="match status" value="3"/>
</dbReference>
<dbReference type="Pfam" id="PF00187">
    <property type="entry name" value="Chitin_bind_1"/>
    <property type="match status" value="3"/>
</dbReference>
<evidence type="ECO:0000256" key="3">
    <source>
        <dbReference type="PROSITE-ProRule" id="PRU00261"/>
    </source>
</evidence>
<dbReference type="AlphaFoldDB" id="A0A3N4I4A2"/>
<dbReference type="SUPFAM" id="SSF50965">
    <property type="entry name" value="Galactose oxidase, central domain"/>
    <property type="match status" value="1"/>
</dbReference>
<dbReference type="GO" id="GO:0008061">
    <property type="term" value="F:chitin binding"/>
    <property type="evidence" value="ECO:0007669"/>
    <property type="project" value="UniProtKB-UniRule"/>
</dbReference>
<keyword evidence="2 4" id="KW-0732">Signal</keyword>
<dbReference type="Proteomes" id="UP000275078">
    <property type="component" value="Unassembled WGS sequence"/>
</dbReference>
<comment type="caution">
    <text evidence="3">Lacks conserved residue(s) required for the propagation of feature annotation.</text>
</comment>
<dbReference type="Gene3D" id="2.60.40.10">
    <property type="entry name" value="Immunoglobulins"/>
    <property type="match status" value="1"/>
</dbReference>
<proteinExistence type="predicted"/>
<feature type="disulfide bond" evidence="3">
    <location>
        <begin position="103"/>
        <end position="117"/>
    </location>
</feature>
<reference evidence="6 7" key="1">
    <citation type="journal article" date="2018" name="Nat. Ecol. Evol.">
        <title>Pezizomycetes genomes reveal the molecular basis of ectomycorrhizal truffle lifestyle.</title>
        <authorList>
            <person name="Murat C."/>
            <person name="Payen T."/>
            <person name="Noel B."/>
            <person name="Kuo A."/>
            <person name="Morin E."/>
            <person name="Chen J."/>
            <person name="Kohler A."/>
            <person name="Krizsan K."/>
            <person name="Balestrini R."/>
            <person name="Da Silva C."/>
            <person name="Montanini B."/>
            <person name="Hainaut M."/>
            <person name="Levati E."/>
            <person name="Barry K.W."/>
            <person name="Belfiori B."/>
            <person name="Cichocki N."/>
            <person name="Clum A."/>
            <person name="Dockter R.B."/>
            <person name="Fauchery L."/>
            <person name="Guy J."/>
            <person name="Iotti M."/>
            <person name="Le Tacon F."/>
            <person name="Lindquist E.A."/>
            <person name="Lipzen A."/>
            <person name="Malagnac F."/>
            <person name="Mello A."/>
            <person name="Molinier V."/>
            <person name="Miyauchi S."/>
            <person name="Poulain J."/>
            <person name="Riccioni C."/>
            <person name="Rubini A."/>
            <person name="Sitrit Y."/>
            <person name="Splivallo R."/>
            <person name="Traeger S."/>
            <person name="Wang M."/>
            <person name="Zifcakova L."/>
            <person name="Wipf D."/>
            <person name="Zambonelli A."/>
            <person name="Paolocci F."/>
            <person name="Nowrousian M."/>
            <person name="Ottonello S."/>
            <person name="Baldrian P."/>
            <person name="Spatafora J.W."/>
            <person name="Henrissat B."/>
            <person name="Nagy L.G."/>
            <person name="Aury J.M."/>
            <person name="Wincker P."/>
            <person name="Grigoriev I.V."/>
            <person name="Bonfante P."/>
            <person name="Martin F.M."/>
        </authorList>
    </citation>
    <scope>NUCLEOTIDE SEQUENCE [LARGE SCALE GENOMIC DNA]</scope>
    <source>
        <strain evidence="6 7">RN42</strain>
    </source>
</reference>
<dbReference type="Gene3D" id="2.130.10.80">
    <property type="entry name" value="Galactose oxidase/kelch, beta-propeller"/>
    <property type="match status" value="1"/>
</dbReference>
<sequence>MFSYSVLFAVSLLATEGLANISFPKPVIECDKPLAELNGASGKCLKGQWCGPDKLCHFSEISNIVKPQQLFDNNLAKRAPTTDGRCGKDFGGATCAGWPAGECCSQYGYCGNTEGHCGAGCQSGCAVQVTTTVTPTPSNTPAPGGPPASKDGRCGKGFGNATCKGWPLGECCSEYGYCGGSAAHCGVGCQNGCDGGDPTSSAPIGEPTASIPITKDGTCGRTNGGAICMGWPQGECCSMYGFCGDTSAHCGDGCQNGPCSHEGGGDGPAPQPAPITNGGRWDIVGDSGVPVMHAALMPNGRVIFLDKVEDYTKLKLPNGRLAYSAEYDPVTNTKVALSYKTNAFCAGGTFLADGRLLAIGGNGPLDWLDPTVTDGFDGLRYIRRSASDASLNGQSWSEPGHKLASKRWYPSAQTLADGRVFVTSGSLNGLDPGVPANNNPTYEILSKDGVSNGRDVPMAILVDNQPYYMYPFMHLLKDGKIYVFTAKASQIFDIAQNRITKTLPDMPGMYRTYPNTGGSVLLPLSAANNWNSKVIICGGGAYQDITSPCDPSCGTIAPEAANAAWEMEAMPEGRGGVEGTLLPDGTILWLNGHSLGAQGFLLAANPTLRALHYDPTKPVGQRFTQLAASTRPRLYHSVALLMLDGTVMVTGSNPNEMPILTPTKAAPYVTDFTVEKFTPPYLLDGKAARRPTNLVIPNKTWTSNGSVYTITFNVPTTTKAIKISLYHGGFVTHSVHMGHRMMFLSNTGFVAGRTSQTVRVTMPPNRNIAPPGPYVVYVVGDGIPSVGQFVTVN</sequence>
<dbReference type="Gene3D" id="3.30.60.10">
    <property type="entry name" value="Endochitinase-like"/>
    <property type="match status" value="3"/>
</dbReference>
<dbReference type="PROSITE" id="PS50941">
    <property type="entry name" value="CHIT_BIND_I_2"/>
    <property type="match status" value="3"/>
</dbReference>
<feature type="disulfide bond" evidence="3">
    <location>
        <begin position="171"/>
        <end position="185"/>
    </location>
</feature>
<dbReference type="InterPro" id="IPR013783">
    <property type="entry name" value="Ig-like_fold"/>
</dbReference>
<dbReference type="SMART" id="SM00270">
    <property type="entry name" value="ChtBD1"/>
    <property type="match status" value="3"/>
</dbReference>
<gene>
    <name evidence="6" type="ORF">BJ508DRAFT_117464</name>
</gene>
<dbReference type="InterPro" id="IPR037293">
    <property type="entry name" value="Gal_Oxidase_central_sf"/>
</dbReference>
<dbReference type="InterPro" id="IPR014756">
    <property type="entry name" value="Ig_E-set"/>
</dbReference>
<dbReference type="InterPro" id="IPR015202">
    <property type="entry name" value="GO-like_E_set"/>
</dbReference>
<dbReference type="Pfam" id="PF09118">
    <property type="entry name" value="GO-like_E_set"/>
    <property type="match status" value="1"/>
</dbReference>
<feature type="disulfide bond" evidence="3">
    <location>
        <begin position="236"/>
        <end position="250"/>
    </location>
</feature>
<feature type="disulfide bond" evidence="3">
    <location>
        <begin position="121"/>
        <end position="125"/>
    </location>
</feature>
<keyword evidence="1 3" id="KW-0147">Chitin-binding</keyword>
<feature type="chain" id="PRO_5018328383" evidence="4">
    <location>
        <begin position="20"/>
        <end position="793"/>
    </location>
</feature>
<dbReference type="SUPFAM" id="SSF81296">
    <property type="entry name" value="E set domains"/>
    <property type="match status" value="1"/>
</dbReference>
<evidence type="ECO:0000256" key="1">
    <source>
        <dbReference type="ARBA" id="ARBA00022669"/>
    </source>
</evidence>
<dbReference type="InterPro" id="IPR001002">
    <property type="entry name" value="Chitin-bd_1"/>
</dbReference>
<dbReference type="STRING" id="1160509.A0A3N4I4A2"/>
<feature type="domain" description="Chitin-binding type-1" evidence="5">
    <location>
        <begin position="216"/>
        <end position="261"/>
    </location>
</feature>
<evidence type="ECO:0000256" key="2">
    <source>
        <dbReference type="ARBA" id="ARBA00022729"/>
    </source>
</evidence>
<dbReference type="CDD" id="cd00035">
    <property type="entry name" value="ChtBD1"/>
    <property type="match status" value="2"/>
</dbReference>
<feature type="signal peptide" evidence="4">
    <location>
        <begin position="1"/>
        <end position="19"/>
    </location>
</feature>
<dbReference type="CDD" id="cd11618">
    <property type="entry name" value="ChtBD1_1"/>
    <property type="match status" value="1"/>
</dbReference>
<evidence type="ECO:0000313" key="7">
    <source>
        <dbReference type="Proteomes" id="UP000275078"/>
    </source>
</evidence>
<feature type="domain" description="Chitin-binding type-1" evidence="5">
    <location>
        <begin position="151"/>
        <end position="195"/>
    </location>
</feature>
<dbReference type="EMBL" id="ML119683">
    <property type="protein sequence ID" value="RPA80933.1"/>
    <property type="molecule type" value="Genomic_DNA"/>
</dbReference>
<evidence type="ECO:0000256" key="4">
    <source>
        <dbReference type="SAM" id="SignalP"/>
    </source>
</evidence>
<dbReference type="PANTHER" id="PTHR32208:SF21">
    <property type="entry name" value="LOW QUALITY PROTEIN: ALDEHYDE OXIDASE GLOX-LIKE"/>
    <property type="match status" value="1"/>
</dbReference>
<dbReference type="InterPro" id="IPR036861">
    <property type="entry name" value="Endochitinase-like_sf"/>
</dbReference>
<organism evidence="6 7">
    <name type="scientific">Ascobolus immersus RN42</name>
    <dbReference type="NCBI Taxonomy" id="1160509"/>
    <lineage>
        <taxon>Eukaryota</taxon>
        <taxon>Fungi</taxon>
        <taxon>Dikarya</taxon>
        <taxon>Ascomycota</taxon>
        <taxon>Pezizomycotina</taxon>
        <taxon>Pezizomycetes</taxon>
        <taxon>Pezizales</taxon>
        <taxon>Ascobolaceae</taxon>
        <taxon>Ascobolus</taxon>
    </lineage>
</organism>
<protein>
    <submittedName>
        <fullName evidence="6">Galactose oxidase</fullName>
    </submittedName>
</protein>
<keyword evidence="7" id="KW-1185">Reference proteome</keyword>